<dbReference type="InterPro" id="IPR022445">
    <property type="entry name" value="Sortase_proteobact_type"/>
</dbReference>
<accession>A0ABP7NMT3</accession>
<sequence>MTLVFAGSLWALVSALWIDAKAVLAQVLLQHAWASTLAAQEEGHSQQQILQVKPWPWADVWPVGRLRFPDGSAYVVLNGTSGQALAFGPGHVEASAAPDAVGRIILAGHRDTHFAELKHVRENDVFTLEDTRGALRRYTVRSIRIVDSRSEKLQLGGAAAELQLISCYPFDELSAGGPLRYVVTAELNEPIPGRRDIEPAEQHTVTAHTHHRG</sequence>
<dbReference type="EMBL" id="BAABBO010000001">
    <property type="protein sequence ID" value="GAA3950546.1"/>
    <property type="molecule type" value="Genomic_DNA"/>
</dbReference>
<evidence type="ECO:0000256" key="2">
    <source>
        <dbReference type="SAM" id="MobiDB-lite"/>
    </source>
</evidence>
<dbReference type="Proteomes" id="UP001501337">
    <property type="component" value="Unassembled WGS sequence"/>
</dbReference>
<gene>
    <name evidence="3" type="ORF">GCM10022278_07050</name>
</gene>
<reference evidence="4" key="1">
    <citation type="journal article" date="2019" name="Int. J. Syst. Evol. Microbiol.">
        <title>The Global Catalogue of Microorganisms (GCM) 10K type strain sequencing project: providing services to taxonomists for standard genome sequencing and annotation.</title>
        <authorList>
            <consortium name="The Broad Institute Genomics Platform"/>
            <consortium name="The Broad Institute Genome Sequencing Center for Infectious Disease"/>
            <person name="Wu L."/>
            <person name="Ma J."/>
        </authorList>
    </citation>
    <scope>NUCLEOTIDE SEQUENCE [LARGE SCALE GENOMIC DNA]</scope>
    <source>
        <strain evidence="4">JCM 17555</strain>
    </source>
</reference>
<dbReference type="Gene3D" id="2.40.260.10">
    <property type="entry name" value="Sortase"/>
    <property type="match status" value="1"/>
</dbReference>
<keyword evidence="1" id="KW-0378">Hydrolase</keyword>
<evidence type="ECO:0000313" key="4">
    <source>
        <dbReference type="Proteomes" id="UP001501337"/>
    </source>
</evidence>
<name>A0ABP7NMT3_9GAMM</name>
<dbReference type="NCBIfam" id="TIGR01076">
    <property type="entry name" value="sortase_fam"/>
    <property type="match status" value="1"/>
</dbReference>
<dbReference type="Pfam" id="PF04203">
    <property type="entry name" value="Sortase"/>
    <property type="match status" value="1"/>
</dbReference>
<dbReference type="SUPFAM" id="SSF63817">
    <property type="entry name" value="Sortase"/>
    <property type="match status" value="1"/>
</dbReference>
<dbReference type="CDD" id="cd05828">
    <property type="entry name" value="Sortase_D_1"/>
    <property type="match status" value="1"/>
</dbReference>
<dbReference type="InterPro" id="IPR023365">
    <property type="entry name" value="Sortase_dom-sf"/>
</dbReference>
<dbReference type="InterPro" id="IPR041999">
    <property type="entry name" value="Sortase_D_1"/>
</dbReference>
<evidence type="ECO:0000313" key="3">
    <source>
        <dbReference type="EMBL" id="GAA3950546.1"/>
    </source>
</evidence>
<dbReference type="NCBIfam" id="TIGR03784">
    <property type="entry name" value="marine_sortase"/>
    <property type="match status" value="1"/>
</dbReference>
<comment type="caution">
    <text evidence="3">The sequence shown here is derived from an EMBL/GenBank/DDBJ whole genome shotgun (WGS) entry which is preliminary data.</text>
</comment>
<organism evidence="3 4">
    <name type="scientific">Allohahella marinimesophila</name>
    <dbReference type="NCBI Taxonomy" id="1054972"/>
    <lineage>
        <taxon>Bacteria</taxon>
        <taxon>Pseudomonadati</taxon>
        <taxon>Pseudomonadota</taxon>
        <taxon>Gammaproteobacteria</taxon>
        <taxon>Oceanospirillales</taxon>
        <taxon>Hahellaceae</taxon>
        <taxon>Allohahella</taxon>
    </lineage>
</organism>
<dbReference type="InterPro" id="IPR005754">
    <property type="entry name" value="Sortase"/>
</dbReference>
<evidence type="ECO:0000256" key="1">
    <source>
        <dbReference type="ARBA" id="ARBA00022801"/>
    </source>
</evidence>
<feature type="region of interest" description="Disordered" evidence="2">
    <location>
        <begin position="193"/>
        <end position="213"/>
    </location>
</feature>
<protein>
    <submittedName>
        <fullName evidence="3">Class GN sortase</fullName>
    </submittedName>
</protein>
<proteinExistence type="predicted"/>
<keyword evidence="4" id="KW-1185">Reference proteome</keyword>